<evidence type="ECO:0000259" key="4">
    <source>
        <dbReference type="PROSITE" id="PS50887"/>
    </source>
</evidence>
<dbReference type="CDD" id="cd17536">
    <property type="entry name" value="REC_YesN-like"/>
    <property type="match status" value="1"/>
</dbReference>
<feature type="region of interest" description="Disordered" evidence="2">
    <location>
        <begin position="301"/>
        <end position="321"/>
    </location>
</feature>
<organism evidence="5 6">
    <name type="scientific">Dissulfurirhabdus thermomarina</name>
    <dbReference type="NCBI Taxonomy" id="1765737"/>
    <lineage>
        <taxon>Bacteria</taxon>
        <taxon>Deltaproteobacteria</taxon>
        <taxon>Dissulfurirhabdaceae</taxon>
        <taxon>Dissulfurirhabdus</taxon>
    </lineage>
</organism>
<name>A0A6N9TRU2_DISTH</name>
<dbReference type="GO" id="GO:0052621">
    <property type="term" value="F:diguanylate cyclase activity"/>
    <property type="evidence" value="ECO:0007669"/>
    <property type="project" value="TreeGrafter"/>
</dbReference>
<dbReference type="InterPro" id="IPR000160">
    <property type="entry name" value="GGDEF_dom"/>
</dbReference>
<dbReference type="FunFam" id="3.30.70.270:FF:000001">
    <property type="entry name" value="Diguanylate cyclase domain protein"/>
    <property type="match status" value="1"/>
</dbReference>
<dbReference type="PROSITE" id="PS50110">
    <property type="entry name" value="RESPONSE_REGULATORY"/>
    <property type="match status" value="1"/>
</dbReference>
<feature type="domain" description="Response regulatory" evidence="3">
    <location>
        <begin position="10"/>
        <end position="124"/>
    </location>
</feature>
<dbReference type="SUPFAM" id="SSF55073">
    <property type="entry name" value="Nucleotide cyclase"/>
    <property type="match status" value="1"/>
</dbReference>
<dbReference type="CDD" id="cd01949">
    <property type="entry name" value="GGDEF"/>
    <property type="match status" value="1"/>
</dbReference>
<comment type="caution">
    <text evidence="5">The sequence shown here is derived from an EMBL/GenBank/DDBJ whole genome shotgun (WGS) entry which is preliminary data.</text>
</comment>
<dbReference type="SMART" id="SM00267">
    <property type="entry name" value="GGDEF"/>
    <property type="match status" value="1"/>
</dbReference>
<proteinExistence type="predicted"/>
<dbReference type="InterPro" id="IPR011006">
    <property type="entry name" value="CheY-like_superfamily"/>
</dbReference>
<dbReference type="PANTHER" id="PTHR45138">
    <property type="entry name" value="REGULATORY COMPONENTS OF SENSORY TRANSDUCTION SYSTEM"/>
    <property type="match status" value="1"/>
</dbReference>
<dbReference type="AlphaFoldDB" id="A0A6N9TRU2"/>
<dbReference type="GO" id="GO:0000160">
    <property type="term" value="P:phosphorelay signal transduction system"/>
    <property type="evidence" value="ECO:0007669"/>
    <property type="project" value="InterPro"/>
</dbReference>
<evidence type="ECO:0000256" key="1">
    <source>
        <dbReference type="PROSITE-ProRule" id="PRU00169"/>
    </source>
</evidence>
<dbReference type="NCBIfam" id="TIGR00254">
    <property type="entry name" value="GGDEF"/>
    <property type="match status" value="1"/>
</dbReference>
<feature type="modified residue" description="4-aspartylphosphate" evidence="1">
    <location>
        <position position="59"/>
    </location>
</feature>
<protein>
    <submittedName>
        <fullName evidence="5">Diguanylate cyclase</fullName>
    </submittedName>
</protein>
<dbReference type="InterPro" id="IPR050469">
    <property type="entry name" value="Diguanylate_Cyclase"/>
</dbReference>
<dbReference type="SUPFAM" id="SSF52172">
    <property type="entry name" value="CheY-like"/>
    <property type="match status" value="1"/>
</dbReference>
<evidence type="ECO:0000256" key="2">
    <source>
        <dbReference type="SAM" id="MobiDB-lite"/>
    </source>
</evidence>
<evidence type="ECO:0000313" key="6">
    <source>
        <dbReference type="Proteomes" id="UP000469346"/>
    </source>
</evidence>
<reference evidence="5 6" key="1">
    <citation type="submission" date="2020-02" db="EMBL/GenBank/DDBJ databases">
        <title>Comparative genomics of sulfur disproportionating microorganisms.</title>
        <authorList>
            <person name="Ward L.M."/>
            <person name="Bertran E."/>
            <person name="Johnston D.T."/>
        </authorList>
    </citation>
    <scope>NUCLEOTIDE SEQUENCE [LARGE SCALE GENOMIC DNA]</scope>
    <source>
        <strain evidence="5 6">DSM 100025</strain>
    </source>
</reference>
<dbReference type="Gene3D" id="3.30.70.270">
    <property type="match status" value="1"/>
</dbReference>
<feature type="domain" description="GGDEF" evidence="4">
    <location>
        <begin position="167"/>
        <end position="300"/>
    </location>
</feature>
<dbReference type="Pfam" id="PF00990">
    <property type="entry name" value="GGDEF"/>
    <property type="match status" value="1"/>
</dbReference>
<dbReference type="PROSITE" id="PS50887">
    <property type="entry name" value="GGDEF"/>
    <property type="match status" value="1"/>
</dbReference>
<keyword evidence="6" id="KW-1185">Reference proteome</keyword>
<sequence length="321" mass="36305">MEVPFLEPQHILVVDDDVTIVRLLGEFLSGLGYSHATAADGREALERHEEAPATIIVTDLVMPRMDGMELIREVRARGDDTDIIVMTGYGRDFRYTDVIRAGASDFINKPFNLDELEAKLDRIIRERNLRAQLRRLSIHDALTDLYNRRHFETRLEEEAQRAIRQSYPLYLLMVDVDRFKDYNDRLGHQAGDEVLRRLARVLEQSTRRHVDNAFRYGGDEFAVIVPQASLEQAAQIAERIRRTYLEEGLAPTTLSIGVARLQENGEQDVRERLRRLVRCADEAMYAAKHAGGDRVVVDANAAAAAGSPRRDPPPPGAPGPK</sequence>
<dbReference type="InterPro" id="IPR001789">
    <property type="entry name" value="Sig_transdc_resp-reg_receiver"/>
</dbReference>
<dbReference type="Pfam" id="PF00072">
    <property type="entry name" value="Response_reg"/>
    <property type="match status" value="1"/>
</dbReference>
<dbReference type="InterPro" id="IPR029787">
    <property type="entry name" value="Nucleotide_cyclase"/>
</dbReference>
<keyword evidence="1" id="KW-0597">Phosphoprotein</keyword>
<dbReference type="InterPro" id="IPR043128">
    <property type="entry name" value="Rev_trsase/Diguanyl_cyclase"/>
</dbReference>
<dbReference type="PANTHER" id="PTHR45138:SF9">
    <property type="entry name" value="DIGUANYLATE CYCLASE DGCM-RELATED"/>
    <property type="match status" value="1"/>
</dbReference>
<dbReference type="EMBL" id="JAAGRR010000038">
    <property type="protein sequence ID" value="NDY42167.1"/>
    <property type="molecule type" value="Genomic_DNA"/>
</dbReference>
<evidence type="ECO:0000313" key="5">
    <source>
        <dbReference type="EMBL" id="NDY42167.1"/>
    </source>
</evidence>
<dbReference type="SMART" id="SM00448">
    <property type="entry name" value="REC"/>
    <property type="match status" value="1"/>
</dbReference>
<dbReference type="Proteomes" id="UP000469346">
    <property type="component" value="Unassembled WGS sequence"/>
</dbReference>
<accession>A0A6N9TRU2</accession>
<dbReference type="Gene3D" id="3.40.50.2300">
    <property type="match status" value="1"/>
</dbReference>
<gene>
    <name evidence="5" type="ORF">G3N55_04815</name>
</gene>
<evidence type="ECO:0000259" key="3">
    <source>
        <dbReference type="PROSITE" id="PS50110"/>
    </source>
</evidence>